<feature type="domain" description="UDENN FLCN/SMCR8-type" evidence="17">
    <location>
        <begin position="86"/>
        <end position="549"/>
    </location>
</feature>
<dbReference type="CTD" id="201163"/>
<evidence type="ECO:0000256" key="12">
    <source>
        <dbReference type="ARBA" id="ARBA00023212"/>
    </source>
</evidence>
<dbReference type="PROSITE" id="PS51834">
    <property type="entry name" value="DENN_FLCN_SMCR8"/>
    <property type="match status" value="1"/>
</dbReference>
<feature type="region of interest" description="Disordered" evidence="16">
    <location>
        <begin position="32"/>
        <end position="76"/>
    </location>
</feature>
<evidence type="ECO:0000313" key="18">
    <source>
        <dbReference type="EnsemblMetazoa" id="XP_038065916.1"/>
    </source>
</evidence>
<dbReference type="Pfam" id="PF16692">
    <property type="entry name" value="Folliculin_C"/>
    <property type="match status" value="1"/>
</dbReference>
<dbReference type="AlphaFoldDB" id="A0A914AR99"/>
<dbReference type="Gene3D" id="3.40.50.12430">
    <property type="match status" value="1"/>
</dbReference>
<evidence type="ECO:0000256" key="1">
    <source>
        <dbReference type="ARBA" id="ARBA00004123"/>
    </source>
</evidence>
<dbReference type="GO" id="GO:1904263">
    <property type="term" value="P:positive regulation of TORC1 signaling"/>
    <property type="evidence" value="ECO:0007669"/>
    <property type="project" value="TreeGrafter"/>
</dbReference>
<dbReference type="GO" id="GO:0005765">
    <property type="term" value="C:lysosomal membrane"/>
    <property type="evidence" value="ECO:0007669"/>
    <property type="project" value="UniProtKB-SubCell"/>
</dbReference>
<evidence type="ECO:0000256" key="6">
    <source>
        <dbReference type="ARBA" id="ARBA00004656"/>
    </source>
</evidence>
<evidence type="ECO:0000259" key="17">
    <source>
        <dbReference type="PROSITE" id="PS51834"/>
    </source>
</evidence>
<dbReference type="InterPro" id="IPR037520">
    <property type="entry name" value="Folliculin/SMCR8_longin"/>
</dbReference>
<evidence type="ECO:0000313" key="19">
    <source>
        <dbReference type="Proteomes" id="UP000887568"/>
    </source>
</evidence>
<organism evidence="18 19">
    <name type="scientific">Patiria miniata</name>
    <name type="common">Bat star</name>
    <name type="synonym">Asterina miniata</name>
    <dbReference type="NCBI Taxonomy" id="46514"/>
    <lineage>
        <taxon>Eukaryota</taxon>
        <taxon>Metazoa</taxon>
        <taxon>Echinodermata</taxon>
        <taxon>Eleutherozoa</taxon>
        <taxon>Asterozoa</taxon>
        <taxon>Asteroidea</taxon>
        <taxon>Valvatacea</taxon>
        <taxon>Valvatida</taxon>
        <taxon>Asterinidae</taxon>
        <taxon>Patiria</taxon>
    </lineage>
</organism>
<evidence type="ECO:0000256" key="14">
    <source>
        <dbReference type="ARBA" id="ARBA00023242"/>
    </source>
</evidence>
<reference evidence="18" key="1">
    <citation type="submission" date="2022-11" db="UniProtKB">
        <authorList>
            <consortium name="EnsemblMetazoa"/>
        </authorList>
    </citation>
    <scope>IDENTIFICATION</scope>
</reference>
<dbReference type="PANTHER" id="PTHR31441:SF2">
    <property type="entry name" value="FOLLICULIN"/>
    <property type="match status" value="1"/>
</dbReference>
<dbReference type="EnsemblMetazoa" id="XM_038209988.1">
    <property type="protein sequence ID" value="XP_038065916.1"/>
    <property type="gene ID" value="LOC119736003"/>
</dbReference>
<dbReference type="GO" id="GO:0005819">
    <property type="term" value="C:spindle"/>
    <property type="evidence" value="ECO:0007669"/>
    <property type="project" value="UniProtKB-SubCell"/>
</dbReference>
<evidence type="ECO:0000256" key="9">
    <source>
        <dbReference type="ARBA" id="ARBA00022468"/>
    </source>
</evidence>
<comment type="subcellular location">
    <subcellularLocation>
        <location evidence="2">Cell projection</location>
        <location evidence="2">Cilium</location>
    </subcellularLocation>
    <subcellularLocation>
        <location evidence="4">Cytoplasm</location>
        <location evidence="4">Cytoskeleton</location>
        <location evidence="4">Microtubule organizing center</location>
        <location evidence="4">Centrosome</location>
    </subcellularLocation>
    <subcellularLocation>
        <location evidence="3">Cytoplasm</location>
        <location evidence="3">Cytoskeleton</location>
        <location evidence="3">Spindle</location>
    </subcellularLocation>
    <subcellularLocation>
        <location evidence="5">Cytoplasm</location>
        <location evidence="5">Cytosol</location>
    </subcellularLocation>
    <subcellularLocation>
        <location evidence="6">Lysosome membrane</location>
    </subcellularLocation>
    <subcellularLocation>
        <location evidence="1">Nucleus</location>
    </subcellularLocation>
</comment>
<evidence type="ECO:0000256" key="11">
    <source>
        <dbReference type="ARBA" id="ARBA00023136"/>
    </source>
</evidence>
<evidence type="ECO:0000256" key="7">
    <source>
        <dbReference type="ARBA" id="ARBA00009987"/>
    </source>
</evidence>
<keyword evidence="14" id="KW-0539">Nucleus</keyword>
<dbReference type="GO" id="GO:0005929">
    <property type="term" value="C:cilium"/>
    <property type="evidence" value="ECO:0007669"/>
    <property type="project" value="UniProtKB-SubCell"/>
</dbReference>
<sequence length="567" mass="64066">MNAVIALCHFCELHGPSILFCTQSFHTNEERQPTAFDGKNDQGASGLSGHPLFRRSRSTDSTVSTASGSGDHKSPASKTELCEACRSFQPGQPNFISHDHEVGISYISTQYPQNPQIFTMVRQACVRSLSCEVCQGREGPIFFGDEHHGYVLSYTFFIKDSHARGFQRWYSVIVVMMDRIFLLNSWPFLVANMRSLIDELQAKALKVYEQEQSEHPQRAERINQEFLAPGDFYRRRRGGSKTFRSLLELTRDKNVFRYLHMVFAWILKAGGSRMTEKVLEGPPKEEALIDLDNEEETEEGFIKVSTMTMDPDPAGGTAEGPTAIQDSREEWQDGGPSVKSLHHLRRLLGSLNFHDLAHHVLIGNQIIVRCTFKSTLRSFFEVLKTLLPVGCCHIITHSDHYEESFKCNFLGLSPSTSLPGHIKSSEFFILLDIISPSQSPRECERVVVKEPDPFHGFGITMSSTGSLPDKAPTILTKIENVLDNRNLNQEVIHTFLVALKEEWMNKVKLLFKFTRAGSHTEEETERLLEILKAKPEDKSLLKYWINGLSSQYRSHLLTTSSMGASSS</sequence>
<keyword evidence="9" id="KW-0343">GTPase activation</keyword>
<keyword evidence="11" id="KW-0472">Membrane</keyword>
<dbReference type="InterPro" id="IPR037521">
    <property type="entry name" value="FLCN/SMCR8_DENN"/>
</dbReference>
<dbReference type="Pfam" id="PF11704">
    <property type="entry name" value="Folliculin"/>
    <property type="match status" value="1"/>
</dbReference>
<proteinExistence type="inferred from homology"/>
<protein>
    <recommendedName>
        <fullName evidence="8">Folliculin</fullName>
    </recommendedName>
</protein>
<keyword evidence="13" id="KW-0458">Lysosome</keyword>
<dbReference type="GO" id="GO:0005829">
    <property type="term" value="C:cytosol"/>
    <property type="evidence" value="ECO:0007669"/>
    <property type="project" value="UniProtKB-SubCell"/>
</dbReference>
<evidence type="ECO:0000256" key="10">
    <source>
        <dbReference type="ARBA" id="ARBA00022490"/>
    </source>
</evidence>
<comment type="similarity">
    <text evidence="7">Belongs to the folliculin family.</text>
</comment>
<keyword evidence="12" id="KW-0206">Cytoskeleton</keyword>
<dbReference type="OMA" id="LWASLHC"/>
<dbReference type="GO" id="GO:0005634">
    <property type="term" value="C:nucleus"/>
    <property type="evidence" value="ECO:0007669"/>
    <property type="project" value="UniProtKB-SubCell"/>
</dbReference>
<dbReference type="PANTHER" id="PTHR31441">
    <property type="entry name" value="FOLLICULIN FAMILY MEMBER"/>
    <property type="match status" value="1"/>
</dbReference>
<keyword evidence="15" id="KW-0966">Cell projection</keyword>
<evidence type="ECO:0000256" key="5">
    <source>
        <dbReference type="ARBA" id="ARBA00004514"/>
    </source>
</evidence>
<dbReference type="Proteomes" id="UP000887568">
    <property type="component" value="Unplaced"/>
</dbReference>
<evidence type="ECO:0000256" key="2">
    <source>
        <dbReference type="ARBA" id="ARBA00004138"/>
    </source>
</evidence>
<evidence type="ECO:0000256" key="8">
    <source>
        <dbReference type="ARBA" id="ARBA00021824"/>
    </source>
</evidence>
<evidence type="ECO:0000256" key="13">
    <source>
        <dbReference type="ARBA" id="ARBA00023228"/>
    </source>
</evidence>
<evidence type="ECO:0000256" key="4">
    <source>
        <dbReference type="ARBA" id="ARBA00004300"/>
    </source>
</evidence>
<dbReference type="GeneID" id="119736003"/>
<dbReference type="InterPro" id="IPR021713">
    <property type="entry name" value="Folliculin"/>
</dbReference>
<dbReference type="RefSeq" id="XP_038065916.1">
    <property type="nucleotide sequence ID" value="XM_038209988.1"/>
</dbReference>
<dbReference type="InterPro" id="IPR044886">
    <property type="entry name" value="FLCN_DENN_C_sf"/>
</dbReference>
<evidence type="ECO:0000256" key="3">
    <source>
        <dbReference type="ARBA" id="ARBA00004186"/>
    </source>
</evidence>
<dbReference type="GO" id="GO:0005096">
    <property type="term" value="F:GTPase activator activity"/>
    <property type="evidence" value="ECO:0007669"/>
    <property type="project" value="UniProtKB-KW"/>
</dbReference>
<evidence type="ECO:0000256" key="15">
    <source>
        <dbReference type="ARBA" id="ARBA00023273"/>
    </source>
</evidence>
<accession>A0A914AR99</accession>
<keyword evidence="19" id="KW-1185">Reference proteome</keyword>
<dbReference type="GO" id="GO:0000122">
    <property type="term" value="P:negative regulation of transcription by RNA polymerase II"/>
    <property type="evidence" value="ECO:0007669"/>
    <property type="project" value="TreeGrafter"/>
</dbReference>
<evidence type="ECO:0000256" key="16">
    <source>
        <dbReference type="SAM" id="MobiDB-lite"/>
    </source>
</evidence>
<dbReference type="GO" id="GO:0005813">
    <property type="term" value="C:centrosome"/>
    <property type="evidence" value="ECO:0007669"/>
    <property type="project" value="UniProtKB-SubCell"/>
</dbReference>
<keyword evidence="10" id="KW-0963">Cytoplasm</keyword>
<name>A0A914AR99_PATMI</name>
<dbReference type="Gene3D" id="1.10.10.1730">
    <property type="entry name" value="Folliculin"/>
    <property type="match status" value="1"/>
</dbReference>
<dbReference type="OrthoDB" id="5599713at2759"/>
<dbReference type="GO" id="GO:0030511">
    <property type="term" value="P:positive regulation of transforming growth factor beta receptor signaling pathway"/>
    <property type="evidence" value="ECO:0007669"/>
    <property type="project" value="TreeGrafter"/>
</dbReference>
<dbReference type="InterPro" id="IPR032035">
    <property type="entry name" value="Folliculin_DENN"/>
</dbReference>